<dbReference type="InterPro" id="IPR050833">
    <property type="entry name" value="Poly_Biosynth_Transport"/>
</dbReference>
<comment type="subcellular location">
    <subcellularLocation>
        <location evidence="1">Cell membrane</location>
        <topology evidence="1">Multi-pass membrane protein</topology>
    </subcellularLocation>
</comment>
<gene>
    <name evidence="7" type="ORF">RZ72_01940</name>
</gene>
<comment type="caution">
    <text evidence="7">The sequence shown here is derived from an EMBL/GenBank/DDBJ whole genome shotgun (WGS) entry which is preliminary data.</text>
</comment>
<proteinExistence type="predicted"/>
<dbReference type="AlphaFoldDB" id="A0A0M9DEP2"/>
<feature type="transmembrane region" description="Helical" evidence="6">
    <location>
        <begin position="146"/>
        <end position="166"/>
    </location>
</feature>
<dbReference type="PANTHER" id="PTHR30250">
    <property type="entry name" value="PST FAMILY PREDICTED COLANIC ACID TRANSPORTER"/>
    <property type="match status" value="1"/>
</dbReference>
<dbReference type="GO" id="GO:0005886">
    <property type="term" value="C:plasma membrane"/>
    <property type="evidence" value="ECO:0007669"/>
    <property type="project" value="UniProtKB-SubCell"/>
</dbReference>
<feature type="transmembrane region" description="Helical" evidence="6">
    <location>
        <begin position="297"/>
        <end position="317"/>
    </location>
</feature>
<evidence type="ECO:0000256" key="4">
    <source>
        <dbReference type="ARBA" id="ARBA00022989"/>
    </source>
</evidence>
<sequence length="469" mass="54369">MNKGFVKNIINLMISNLISLMISVLSSFITPVILGHDGYGYYKIFSLYTTYVPLLHIGFIDGILIRNAGKRLEDISFKKFRTYTLFLLIFELFLSIVMSIFACLINIPQINREIIIAIAIYSFLLNALTYFQFFSKCIMRFSELASIARLQSFINLFFLLLALYLYKFTAFNVNVTYYMFYMNFAVFILLCYYLIRYNKIILGERKTMASQFKNIRVFFRVGFAIMISYQITMVMVNADNQFISMFFKVSEYGKYAFAYSLAALLLTVFNAVSSVMLPYMKKAGKSAVVSNHDSNMAVMNAVVFFVISSYYPIAWIVKNFIASYSESVQYLSIVFPGVGITCIVQSYIFNDYIMAKKIKDFCYISLANLVFDFAVYYVGFRLSHSTLKIALLSIPLLMIWYLTLEWFMNAESGVKFIKNFYYLMIMAFAFIVISHISNIWISLIAYVITYVAVTLVFYFKTFKTIILNL</sequence>
<feature type="transmembrane region" description="Helical" evidence="6">
    <location>
        <begin position="439"/>
        <end position="459"/>
    </location>
</feature>
<evidence type="ECO:0000256" key="5">
    <source>
        <dbReference type="ARBA" id="ARBA00023136"/>
    </source>
</evidence>
<feature type="transmembrane region" description="Helical" evidence="6">
    <location>
        <begin position="416"/>
        <end position="433"/>
    </location>
</feature>
<feature type="transmembrane region" description="Helical" evidence="6">
    <location>
        <begin position="12"/>
        <end position="34"/>
    </location>
</feature>
<feature type="transmembrane region" description="Helical" evidence="6">
    <location>
        <begin position="85"/>
        <end position="108"/>
    </location>
</feature>
<evidence type="ECO:0000256" key="3">
    <source>
        <dbReference type="ARBA" id="ARBA00022692"/>
    </source>
</evidence>
<keyword evidence="5 6" id="KW-0472">Membrane</keyword>
<feature type="transmembrane region" description="Helical" evidence="6">
    <location>
        <begin position="114"/>
        <end position="134"/>
    </location>
</feature>
<feature type="transmembrane region" description="Helical" evidence="6">
    <location>
        <begin position="40"/>
        <end position="64"/>
    </location>
</feature>
<organism evidence="7 8">
    <name type="scientific">Apilactobacillus kunkeei</name>
    <dbReference type="NCBI Taxonomy" id="148814"/>
    <lineage>
        <taxon>Bacteria</taxon>
        <taxon>Bacillati</taxon>
        <taxon>Bacillota</taxon>
        <taxon>Bacilli</taxon>
        <taxon>Lactobacillales</taxon>
        <taxon>Lactobacillaceae</taxon>
        <taxon>Apilactobacillus</taxon>
    </lineage>
</organism>
<feature type="transmembrane region" description="Helical" evidence="6">
    <location>
        <begin position="361"/>
        <end position="379"/>
    </location>
</feature>
<evidence type="ECO:0000313" key="8">
    <source>
        <dbReference type="Proteomes" id="UP000037749"/>
    </source>
</evidence>
<reference evidence="7 8" key="1">
    <citation type="journal article" date="2015" name="Genome Biol. Evol.">
        <title>Functionally Structured Genomes in Lactobacillus kunkeei Colonizing the Honey Crop and Food Products of Honeybees and Stingless Bees.</title>
        <authorList>
            <person name="Tamarit D."/>
            <person name="Ellegaard K.M."/>
            <person name="Wikander J."/>
            <person name="Olofsson T."/>
            <person name="Vasquez A."/>
            <person name="Andersson S.G."/>
        </authorList>
    </citation>
    <scope>NUCLEOTIDE SEQUENCE [LARGE SCALE GENOMIC DNA]</scope>
    <source>
        <strain evidence="7 8">LAla</strain>
    </source>
</reference>
<feature type="transmembrane region" description="Helical" evidence="6">
    <location>
        <begin position="217"/>
        <end position="236"/>
    </location>
</feature>
<dbReference type="InterPro" id="IPR002797">
    <property type="entry name" value="Polysacc_synth"/>
</dbReference>
<evidence type="ECO:0000256" key="6">
    <source>
        <dbReference type="SAM" id="Phobius"/>
    </source>
</evidence>
<keyword evidence="4 6" id="KW-1133">Transmembrane helix</keyword>
<dbReference type="RefSeq" id="WP_053796932.1">
    <property type="nucleotide sequence ID" value="NZ_JXCZ01000039.1"/>
</dbReference>
<feature type="transmembrane region" description="Helical" evidence="6">
    <location>
        <begin position="385"/>
        <end position="404"/>
    </location>
</feature>
<dbReference type="PANTHER" id="PTHR30250:SF11">
    <property type="entry name" value="O-ANTIGEN TRANSPORTER-RELATED"/>
    <property type="match status" value="1"/>
</dbReference>
<evidence type="ECO:0000313" key="7">
    <source>
        <dbReference type="EMBL" id="KOY78696.1"/>
    </source>
</evidence>
<evidence type="ECO:0000256" key="1">
    <source>
        <dbReference type="ARBA" id="ARBA00004651"/>
    </source>
</evidence>
<dbReference type="Pfam" id="PF01943">
    <property type="entry name" value="Polysacc_synt"/>
    <property type="match status" value="1"/>
</dbReference>
<keyword evidence="2" id="KW-1003">Cell membrane</keyword>
<dbReference type="Proteomes" id="UP000037749">
    <property type="component" value="Unassembled WGS sequence"/>
</dbReference>
<keyword evidence="3 6" id="KW-0812">Transmembrane</keyword>
<feature type="transmembrane region" description="Helical" evidence="6">
    <location>
        <begin position="256"/>
        <end position="277"/>
    </location>
</feature>
<accession>A0A0M9DEP2</accession>
<dbReference type="PATRIC" id="fig|148814.9.peg.1223"/>
<name>A0A0M9DEP2_9LACO</name>
<evidence type="ECO:0000256" key="2">
    <source>
        <dbReference type="ARBA" id="ARBA00022475"/>
    </source>
</evidence>
<feature type="transmembrane region" description="Helical" evidence="6">
    <location>
        <begin position="178"/>
        <end position="196"/>
    </location>
</feature>
<feature type="transmembrane region" description="Helical" evidence="6">
    <location>
        <begin position="329"/>
        <end position="349"/>
    </location>
</feature>
<dbReference type="EMBL" id="JXCZ01000039">
    <property type="protein sequence ID" value="KOY78696.1"/>
    <property type="molecule type" value="Genomic_DNA"/>
</dbReference>
<evidence type="ECO:0008006" key="9">
    <source>
        <dbReference type="Google" id="ProtNLM"/>
    </source>
</evidence>
<protein>
    <recommendedName>
        <fullName evidence="9">Polysaccharide biosynthesis protein</fullName>
    </recommendedName>
</protein>